<evidence type="ECO:0000313" key="1">
    <source>
        <dbReference type="EMBL" id="KAA6314252.1"/>
    </source>
</evidence>
<organism evidence="1">
    <name type="scientific">termite gut metagenome</name>
    <dbReference type="NCBI Taxonomy" id="433724"/>
    <lineage>
        <taxon>unclassified sequences</taxon>
        <taxon>metagenomes</taxon>
        <taxon>organismal metagenomes</taxon>
    </lineage>
</organism>
<protein>
    <submittedName>
        <fullName evidence="1">Uncharacterized protein</fullName>
    </submittedName>
</protein>
<reference evidence="1" key="1">
    <citation type="submission" date="2019-03" db="EMBL/GenBank/DDBJ databases">
        <title>Single cell metagenomics reveals metabolic interactions within the superorganism composed of flagellate Streblomastix strix and complex community of Bacteroidetes bacteria on its surface.</title>
        <authorList>
            <person name="Treitli S.C."/>
            <person name="Kolisko M."/>
            <person name="Husnik F."/>
            <person name="Keeling P."/>
            <person name="Hampl V."/>
        </authorList>
    </citation>
    <scope>NUCLEOTIDE SEQUENCE</scope>
    <source>
        <strain evidence="1">STM</strain>
    </source>
</reference>
<dbReference type="AlphaFoldDB" id="A0A5J4PYR2"/>
<accession>A0A5J4PYR2</accession>
<gene>
    <name evidence="1" type="ORF">EZS27_035107</name>
</gene>
<proteinExistence type="predicted"/>
<name>A0A5J4PYR2_9ZZZZ</name>
<comment type="caution">
    <text evidence="1">The sequence shown here is derived from an EMBL/GenBank/DDBJ whole genome shotgun (WGS) entry which is preliminary data.</text>
</comment>
<dbReference type="EMBL" id="SNRY01005729">
    <property type="protein sequence ID" value="KAA6314252.1"/>
    <property type="molecule type" value="Genomic_DNA"/>
</dbReference>
<sequence>MIKKKFKLLQELIDKCVAHDYDALKEALSMKMYYLNGKQRPDYIRKEIFRITEELVAMNQKVPALQTIAFDWNIPGFIWESSFYETLTLPERRKYIAFPYEDFDDKQYIENPASYDGELSYLSLIIKTVVYSKYLEDLQKEEKELLPVSATTNLVTVSKEDSPSKKIVGKDNPFNCKLDGDAIKLLTDCVNDARIFTTEITPQLLENFLYCRLEGALKSENNRLLAYFMTQLSLRRYITYEWQSVIANHKLILAPKKEKYLNTSDLSTANDNIKYIAPKKSEIIDKYVKELKKH</sequence>